<evidence type="ECO:0000313" key="3">
    <source>
        <dbReference type="EMBL" id="WXA90555.1"/>
    </source>
</evidence>
<dbReference type="PROSITE" id="PS51257">
    <property type="entry name" value="PROKAR_LIPOPROTEIN"/>
    <property type="match status" value="1"/>
</dbReference>
<dbReference type="RefSeq" id="WP_394841169.1">
    <property type="nucleotide sequence ID" value="NZ_CP089982.1"/>
</dbReference>
<keyword evidence="2" id="KW-0732">Signal</keyword>
<evidence type="ECO:0000256" key="1">
    <source>
        <dbReference type="ARBA" id="ARBA00009820"/>
    </source>
</evidence>
<evidence type="ECO:0000256" key="2">
    <source>
        <dbReference type="SAM" id="SignalP"/>
    </source>
</evidence>
<dbReference type="PANTHER" id="PTHR36842:SF1">
    <property type="entry name" value="PROTEIN TOLB"/>
    <property type="match status" value="1"/>
</dbReference>
<protein>
    <submittedName>
        <fullName evidence="3">TolB protein protein</fullName>
    </submittedName>
</protein>
<comment type="similarity">
    <text evidence="1">Belongs to the TolB family.</text>
</comment>
<evidence type="ECO:0000313" key="4">
    <source>
        <dbReference type="Proteomes" id="UP001379533"/>
    </source>
</evidence>
<dbReference type="PANTHER" id="PTHR36842">
    <property type="entry name" value="PROTEIN TOLB HOMOLOG"/>
    <property type="match status" value="1"/>
</dbReference>
<dbReference type="InterPro" id="IPR011659">
    <property type="entry name" value="WD40"/>
</dbReference>
<dbReference type="InterPro" id="IPR011042">
    <property type="entry name" value="6-blade_b-propeller_TolB-like"/>
</dbReference>
<proteinExistence type="inferred from homology"/>
<reference evidence="3 4" key="1">
    <citation type="submission" date="2021-12" db="EMBL/GenBank/DDBJ databases">
        <title>Discovery of the Pendulisporaceae a myxobacterial family with distinct sporulation behavior and unique specialized metabolism.</title>
        <authorList>
            <person name="Garcia R."/>
            <person name="Popoff A."/>
            <person name="Bader C.D."/>
            <person name="Loehr J."/>
            <person name="Walesch S."/>
            <person name="Walt C."/>
            <person name="Boldt J."/>
            <person name="Bunk B."/>
            <person name="Haeckl F.J.F.P.J."/>
            <person name="Gunesch A.P."/>
            <person name="Birkelbach J."/>
            <person name="Nuebel U."/>
            <person name="Pietschmann T."/>
            <person name="Bach T."/>
            <person name="Mueller R."/>
        </authorList>
    </citation>
    <scope>NUCLEOTIDE SEQUENCE [LARGE SCALE GENOMIC DNA]</scope>
    <source>
        <strain evidence="3 4">MSr12523</strain>
    </source>
</reference>
<dbReference type="Proteomes" id="UP001379533">
    <property type="component" value="Chromosome"/>
</dbReference>
<accession>A0ABZ2JVR3</accession>
<dbReference type="EMBL" id="CP089982">
    <property type="protein sequence ID" value="WXA90555.1"/>
    <property type="molecule type" value="Genomic_DNA"/>
</dbReference>
<keyword evidence="4" id="KW-1185">Reference proteome</keyword>
<sequence>MLQIRAFQFGALLLVSGLLTGCPAASCGGSGASGLAGALGADERAAMPGRIYFVSERAGQKDVWWIDGRGQEGRVTQGPEDEFPAAPTPDGLGLLVVSWRMENGARREELRLHPTKDNAPSPGQPLTALRGRARHPSFSPDGRWFVAESDERGFSDLVRTDTQSRTEERLTAVREGCFEPEVSPDGKHIAFVSSKEGDPEIYVMDADGSNERRITAFHREDWSPKWSPDGAWLAFLSNRENRDRVYLVHADGSNVHPASGSAFAGDERELAFAPDGKHIAYVSRSADGKSRIWLAPVESGTAAPLTDGAFRDDAPAWSPDGKHIVFVSERANEVDLYLMRKDGTGQTRLTQSKGADWAPHWVATSMR</sequence>
<gene>
    <name evidence="3" type="ORF">LZC95_29375</name>
</gene>
<name>A0ABZ2JVR3_9BACT</name>
<dbReference type="Gene3D" id="2.120.10.30">
    <property type="entry name" value="TolB, C-terminal domain"/>
    <property type="match status" value="3"/>
</dbReference>
<dbReference type="SUPFAM" id="SSF69304">
    <property type="entry name" value="Tricorn protease N-terminal domain"/>
    <property type="match status" value="1"/>
</dbReference>
<feature type="chain" id="PRO_5045781548" evidence="2">
    <location>
        <begin position="22"/>
        <end position="367"/>
    </location>
</feature>
<organism evidence="3 4">
    <name type="scientific">Pendulispora brunnea</name>
    <dbReference type="NCBI Taxonomy" id="2905690"/>
    <lineage>
        <taxon>Bacteria</taxon>
        <taxon>Pseudomonadati</taxon>
        <taxon>Myxococcota</taxon>
        <taxon>Myxococcia</taxon>
        <taxon>Myxococcales</taxon>
        <taxon>Sorangiineae</taxon>
        <taxon>Pendulisporaceae</taxon>
        <taxon>Pendulispora</taxon>
    </lineage>
</organism>
<feature type="signal peptide" evidence="2">
    <location>
        <begin position="1"/>
        <end position="21"/>
    </location>
</feature>
<dbReference type="Pfam" id="PF07676">
    <property type="entry name" value="PD40"/>
    <property type="match status" value="5"/>
</dbReference>